<evidence type="ECO:0000256" key="6">
    <source>
        <dbReference type="PIRNR" id="PIRNR015588"/>
    </source>
</evidence>
<reference evidence="8" key="1">
    <citation type="journal article" date="2023" name="Nat. Microbiol.">
        <title>Babesia duncani multi-omics identifies virulence factors and drug targets.</title>
        <authorList>
            <person name="Singh P."/>
            <person name="Lonardi S."/>
            <person name="Liang Q."/>
            <person name="Vydyam P."/>
            <person name="Khabirova E."/>
            <person name="Fang T."/>
            <person name="Gihaz S."/>
            <person name="Thekkiniath J."/>
            <person name="Munshi M."/>
            <person name="Abel S."/>
            <person name="Ciampossin L."/>
            <person name="Batugedara G."/>
            <person name="Gupta M."/>
            <person name="Lu X.M."/>
            <person name="Lenz T."/>
            <person name="Chakravarty S."/>
            <person name="Cornillot E."/>
            <person name="Hu Y."/>
            <person name="Ma W."/>
            <person name="Gonzalez L.M."/>
            <person name="Sanchez S."/>
            <person name="Estrada K."/>
            <person name="Sanchez-Flores A."/>
            <person name="Montero E."/>
            <person name="Harb O.S."/>
            <person name="Le Roch K.G."/>
            <person name="Mamoun C.B."/>
        </authorList>
    </citation>
    <scope>NUCLEOTIDE SEQUENCE</scope>
    <source>
        <strain evidence="8">WA1</strain>
    </source>
</reference>
<organism evidence="8 9">
    <name type="scientific">Babesia duncani</name>
    <dbReference type="NCBI Taxonomy" id="323732"/>
    <lineage>
        <taxon>Eukaryota</taxon>
        <taxon>Sar</taxon>
        <taxon>Alveolata</taxon>
        <taxon>Apicomplexa</taxon>
        <taxon>Aconoidasida</taxon>
        <taxon>Piroplasmida</taxon>
        <taxon>Babesiidae</taxon>
        <taxon>Babesia</taxon>
    </lineage>
</organism>
<dbReference type="SUPFAM" id="SSF64356">
    <property type="entry name" value="SNARE-like"/>
    <property type="match status" value="1"/>
</dbReference>
<dbReference type="RefSeq" id="XP_067803513.1">
    <property type="nucleotide sequence ID" value="XM_067946949.1"/>
</dbReference>
<gene>
    <name evidence="8" type="ORF">BdWA1_001920</name>
</gene>
<name>A0AAD9PLD8_9APIC</name>
<dbReference type="InterPro" id="IPR022775">
    <property type="entry name" value="AP_mu_sigma_su"/>
</dbReference>
<evidence type="ECO:0000313" key="9">
    <source>
        <dbReference type="Proteomes" id="UP001214638"/>
    </source>
</evidence>
<comment type="caution">
    <text evidence="8">The sequence shown here is derived from an EMBL/GenBank/DDBJ whole genome shotgun (WGS) entry which is preliminary data.</text>
</comment>
<evidence type="ECO:0000256" key="3">
    <source>
        <dbReference type="ARBA" id="ARBA00022448"/>
    </source>
</evidence>
<dbReference type="AlphaFoldDB" id="A0AAD9PLD8"/>
<dbReference type="Pfam" id="PF01217">
    <property type="entry name" value="Clat_adaptor_s"/>
    <property type="match status" value="1"/>
</dbReference>
<keyword evidence="5 6" id="KW-0472">Membrane</keyword>
<keyword evidence="9" id="KW-1185">Reference proteome</keyword>
<dbReference type="PIRSF" id="PIRSF015588">
    <property type="entry name" value="AP_complex_sigma"/>
    <property type="match status" value="1"/>
</dbReference>
<keyword evidence="4 6" id="KW-0653">Protein transport</keyword>
<evidence type="ECO:0000256" key="4">
    <source>
        <dbReference type="ARBA" id="ARBA00022927"/>
    </source>
</evidence>
<evidence type="ECO:0000259" key="7">
    <source>
        <dbReference type="Pfam" id="PF01217"/>
    </source>
</evidence>
<dbReference type="KEGG" id="bdw:94336218"/>
<dbReference type="PANTHER" id="PTHR11753">
    <property type="entry name" value="ADAPTOR COMPLEXES SMALL SUBUNIT FAMILY"/>
    <property type="match status" value="1"/>
</dbReference>
<keyword evidence="3 6" id="KW-0813">Transport</keyword>
<dbReference type="GO" id="GO:0006886">
    <property type="term" value="P:intracellular protein transport"/>
    <property type="evidence" value="ECO:0007669"/>
    <property type="project" value="UniProtKB-UniRule"/>
</dbReference>
<feature type="domain" description="AP complex mu/sigma subunit" evidence="7">
    <location>
        <begin position="1"/>
        <end position="136"/>
    </location>
</feature>
<evidence type="ECO:0000313" key="8">
    <source>
        <dbReference type="EMBL" id="KAK2196671.1"/>
    </source>
</evidence>
<evidence type="ECO:0000256" key="1">
    <source>
        <dbReference type="ARBA" id="ARBA00004308"/>
    </source>
</evidence>
<dbReference type="Gene3D" id="3.30.450.60">
    <property type="match status" value="1"/>
</dbReference>
<protein>
    <recommendedName>
        <fullName evidence="6">AP complex subunit sigma</fullName>
    </recommendedName>
</protein>
<dbReference type="Proteomes" id="UP001214638">
    <property type="component" value="Unassembled WGS sequence"/>
</dbReference>
<comment type="subcellular location">
    <subcellularLocation>
        <location evidence="1">Endomembrane system</location>
    </subcellularLocation>
</comment>
<dbReference type="EMBL" id="JALLKP010000002">
    <property type="protein sequence ID" value="KAK2196671.1"/>
    <property type="molecule type" value="Genomic_DNA"/>
</dbReference>
<comment type="similarity">
    <text evidence="2 6">Belongs to the adaptor complexes small subunit family.</text>
</comment>
<proteinExistence type="inferred from homology"/>
<sequence length="139" mass="16485">MIHAIFFHNIRDATRLSKWYRNYLPSEKQQIESEIHLIITQRQHKWTHAFPYRDLKGVCRQYASVVMCILANVDDNEHCLYDLMHLIIQILDEHFGNVREMDIVVRFDVFHAILNELVLAGDVVEVSKDVVLQSIRHFV</sequence>
<dbReference type="InterPro" id="IPR011012">
    <property type="entry name" value="Longin-like_dom_sf"/>
</dbReference>
<accession>A0AAD9PLD8</accession>
<evidence type="ECO:0000256" key="5">
    <source>
        <dbReference type="ARBA" id="ARBA00023136"/>
    </source>
</evidence>
<dbReference type="GeneID" id="94336218"/>
<dbReference type="InterPro" id="IPR016635">
    <property type="entry name" value="AP_complex_ssu"/>
</dbReference>
<evidence type="ECO:0000256" key="2">
    <source>
        <dbReference type="ARBA" id="ARBA00006972"/>
    </source>
</evidence>
<dbReference type="GO" id="GO:0012505">
    <property type="term" value="C:endomembrane system"/>
    <property type="evidence" value="ECO:0007669"/>
    <property type="project" value="UniProtKB-SubCell"/>
</dbReference>